<sequence length="387" mass="42288">MALTDHKIILYKGDSQYGVMHRFIDDIAEAYRELGHKVDIVSLGDSNPQSDQEVIKALSGEKPLFALGINGVGEFAIDGKSIYDIGAFPHVSWLMDHPVWHMERLERGAEKFKVVGVVDDDHLAFFQAAFPSPPSTVFLPHGGCLARSPTPAERDLDIVFSGSGVDPKTQRESWASKSEEERQLLEAAAEIGLSSYGLPLLDVVTKCFETLGLKPSRELFLSSMVEVDRYLRAERRLADLRALDDAGVAVDLFGNGWEFAGFTTHRLHGPVDFDESLNLLQRSKLALNVSDFFASGSHDRVFSSMLNGAVPLTTGSNYFDSLPGFDEVALSYRSSSELVEKAKAGLADEADLLRRAAAGKVFTEAEHTIGKRAIALRDAIAEAVGIS</sequence>
<accession>A0A7X1B966</accession>
<evidence type="ECO:0000313" key="3">
    <source>
        <dbReference type="Proteomes" id="UP000526501"/>
    </source>
</evidence>
<keyword evidence="3" id="KW-1185">Reference proteome</keyword>
<gene>
    <name evidence="2" type="ORF">H5P27_18105</name>
</gene>
<dbReference type="AlphaFoldDB" id="A0A7X1B966"/>
<comment type="caution">
    <text evidence="2">The sequence shown here is derived from an EMBL/GenBank/DDBJ whole genome shotgun (WGS) entry which is preliminary data.</text>
</comment>
<dbReference type="RefSeq" id="WP_185661832.1">
    <property type="nucleotide sequence ID" value="NZ_CAWPOO010000013.1"/>
</dbReference>
<protein>
    <submittedName>
        <fullName evidence="2">Glycosyltransferase family 1 protein</fullName>
    </submittedName>
</protein>
<dbReference type="GO" id="GO:0016740">
    <property type="term" value="F:transferase activity"/>
    <property type="evidence" value="ECO:0007669"/>
    <property type="project" value="UniProtKB-KW"/>
</dbReference>
<dbReference type="Pfam" id="PF13524">
    <property type="entry name" value="Glyco_trans_1_2"/>
    <property type="match status" value="1"/>
</dbReference>
<reference evidence="2 3" key="1">
    <citation type="submission" date="2020-07" db="EMBL/GenBank/DDBJ databases">
        <authorList>
            <person name="Feng X."/>
        </authorList>
    </citation>
    <scope>NUCLEOTIDE SEQUENCE [LARGE SCALE GENOMIC DNA]</scope>
    <source>
        <strain evidence="2 3">JCM23202</strain>
    </source>
</reference>
<dbReference type="Proteomes" id="UP000526501">
    <property type="component" value="Unassembled WGS sequence"/>
</dbReference>
<keyword evidence="2" id="KW-0808">Transferase</keyword>
<organism evidence="2 3">
    <name type="scientific">Pelagicoccus albus</name>
    <dbReference type="NCBI Taxonomy" id="415222"/>
    <lineage>
        <taxon>Bacteria</taxon>
        <taxon>Pseudomonadati</taxon>
        <taxon>Verrucomicrobiota</taxon>
        <taxon>Opitutia</taxon>
        <taxon>Puniceicoccales</taxon>
        <taxon>Pelagicoccaceae</taxon>
        <taxon>Pelagicoccus</taxon>
    </lineage>
</organism>
<dbReference type="InterPro" id="IPR055259">
    <property type="entry name" value="YkvP/CgeB_Glyco_trans-like"/>
</dbReference>
<dbReference type="EMBL" id="JACHVC010000013">
    <property type="protein sequence ID" value="MBC2607973.1"/>
    <property type="molecule type" value="Genomic_DNA"/>
</dbReference>
<name>A0A7X1B966_9BACT</name>
<feature type="domain" description="Spore protein YkvP/CgeB glycosyl transferase-like" evidence="1">
    <location>
        <begin position="240"/>
        <end position="376"/>
    </location>
</feature>
<evidence type="ECO:0000259" key="1">
    <source>
        <dbReference type="Pfam" id="PF13524"/>
    </source>
</evidence>
<evidence type="ECO:0000313" key="2">
    <source>
        <dbReference type="EMBL" id="MBC2607973.1"/>
    </source>
</evidence>
<proteinExistence type="predicted"/>